<evidence type="ECO:0000313" key="3">
    <source>
        <dbReference type="EMBL" id="MQO56613.1"/>
    </source>
</evidence>
<dbReference type="EMBL" id="VZAZ01000063">
    <property type="protein sequence ID" value="MQO56613.1"/>
    <property type="molecule type" value="Genomic_DNA"/>
</dbReference>
<dbReference type="RefSeq" id="WP_153087155.1">
    <property type="nucleotide sequence ID" value="NZ_JAHOMZ010000064.1"/>
</dbReference>
<dbReference type="Proteomes" id="UP000390763">
    <property type="component" value="Unassembled WGS sequence"/>
</dbReference>
<evidence type="ECO:0000313" key="5">
    <source>
        <dbReference type="Proteomes" id="UP000390763"/>
    </source>
</evidence>
<accession>A0A5P0WAX8</accession>
<organism evidence="3 4">
    <name type="scientific">Segatella copri</name>
    <dbReference type="NCBI Taxonomy" id="165179"/>
    <lineage>
        <taxon>Bacteria</taxon>
        <taxon>Pseudomonadati</taxon>
        <taxon>Bacteroidota</taxon>
        <taxon>Bacteroidia</taxon>
        <taxon>Bacteroidales</taxon>
        <taxon>Prevotellaceae</taxon>
        <taxon>Segatella</taxon>
    </lineage>
</organism>
<evidence type="ECO:0000313" key="2">
    <source>
        <dbReference type="EMBL" id="MQO04972.1"/>
    </source>
</evidence>
<reference evidence="4 5" key="1">
    <citation type="submission" date="2019-09" db="EMBL/GenBank/DDBJ databases">
        <title>Distinct polysaccharide growth profiles of human intestinal Prevotella copri isolates.</title>
        <authorList>
            <person name="Fehlner-Peach H."/>
            <person name="Magnabosco C."/>
            <person name="Raghavan V."/>
            <person name="Scher J.U."/>
            <person name="Tett A."/>
            <person name="Cox L.M."/>
            <person name="Gottsegen C."/>
            <person name="Watters A."/>
            <person name="Wiltshire- Gordon J.D."/>
            <person name="Segata N."/>
            <person name="Bonneau R."/>
            <person name="Littman D.R."/>
        </authorList>
    </citation>
    <scope>NUCLEOTIDE SEQUENCE [LARGE SCALE GENOMIC DNA]</scope>
    <source>
        <strain evidence="3 4">BVe41219</strain>
        <strain evidence="2">IAK279</strain>
        <strain evidence="5">iAK279</strain>
    </source>
</reference>
<name>A0A5P0WAX8_9BACT</name>
<dbReference type="EMBL" id="JAPDUM010000002">
    <property type="protein sequence ID" value="MCW4166041.1"/>
    <property type="molecule type" value="Genomic_DNA"/>
</dbReference>
<proteinExistence type="predicted"/>
<dbReference type="Proteomes" id="UP001209476">
    <property type="component" value="Unassembled WGS sequence"/>
</dbReference>
<protein>
    <submittedName>
        <fullName evidence="3">Uncharacterized protein</fullName>
    </submittedName>
</protein>
<sequence length="338" mass="39246">MAQFADYYIRYKYDFAPYEWENRQSHLAALFAEDSTIVFGEGDPSEEQQQEGIPYAKVFNHRVYHLEINPNIILMQLANSFDISVEIHYENALTKNEPSCFVIIDNREGLRTVAIQNRRKAFPAPKRVAEILTEKLNRVLYGDYCYSLEILPKYYPEDLFQAWGKLQNVTRDMLFNVPDMSREEMLKRVADFKKQGRDYFDDSLMPSLLSLALAAKEGKYNQLFKVNNKDRHTAIYLDKSSVYMKNMLTLSQATNTPVELITKDGTTYRCFVESDEENTDKIVHKQLDEKLLEMLFTGKKKDGEKAEHNDILKAETEIVEMLNAMKNTSVDACEGKIE</sequence>
<reference evidence="1" key="2">
    <citation type="submission" date="2022-11" db="EMBL/GenBank/DDBJ databases">
        <title>Genomic repertoires linked with pathogenic potency of arthritogenic Prevotella copri isolated from the gut of rheumatoid arthritis patients.</title>
        <authorList>
            <person name="Nii T."/>
            <person name="Maeda Y."/>
            <person name="Motooka D."/>
            <person name="Naito M."/>
            <person name="Matsumoto Y."/>
            <person name="Ogawa T."/>
            <person name="Oguro-Igashira E."/>
            <person name="Kishikawa T."/>
            <person name="Yamashita M."/>
            <person name="Koizumi S."/>
            <person name="Kurakawa T."/>
            <person name="Okumura R."/>
            <person name="Kayama H."/>
            <person name="Murakami M."/>
            <person name="Sakaguchi T."/>
            <person name="Das B."/>
            <person name="Nakamura S."/>
            <person name="Okada Y."/>
            <person name="Kumanogoh A."/>
            <person name="Takeda K."/>
        </authorList>
    </citation>
    <scope>NUCLEOTIDE SEQUENCE</scope>
    <source>
        <strain evidence="1">RA-N001-16</strain>
    </source>
</reference>
<gene>
    <name evidence="3" type="ORF">F7D42_13110</name>
    <name evidence="2" type="ORF">F7D62_12905</name>
    <name evidence="1" type="ORF">ONS98_12655</name>
</gene>
<comment type="caution">
    <text evidence="3">The sequence shown here is derived from an EMBL/GenBank/DDBJ whole genome shotgun (WGS) entry which is preliminary data.</text>
</comment>
<evidence type="ECO:0000313" key="1">
    <source>
        <dbReference type="EMBL" id="MCW4166041.1"/>
    </source>
</evidence>
<dbReference type="Proteomes" id="UP000358159">
    <property type="component" value="Unassembled WGS sequence"/>
</dbReference>
<dbReference type="EMBL" id="VZBT01000098">
    <property type="protein sequence ID" value="MQO04972.1"/>
    <property type="molecule type" value="Genomic_DNA"/>
</dbReference>
<dbReference type="AlphaFoldDB" id="A0A5P0WAX8"/>
<evidence type="ECO:0000313" key="4">
    <source>
        <dbReference type="Proteomes" id="UP000358159"/>
    </source>
</evidence>